<accession>A0A0M3IKL2</accession>
<dbReference type="AlphaFoldDB" id="A0A0M3IKL2"/>
<dbReference type="SUPFAM" id="SSF56235">
    <property type="entry name" value="N-terminal nucleophile aminohydrolases (Ntn hydrolases)"/>
    <property type="match status" value="1"/>
</dbReference>
<dbReference type="WBParaSite" id="ALUE_0001928801-mRNA-1">
    <property type="protein sequence ID" value="ALUE_0001928801-mRNA-1"/>
    <property type="gene ID" value="ALUE_0001928801"/>
</dbReference>
<evidence type="ECO:0000313" key="1">
    <source>
        <dbReference type="Proteomes" id="UP000036681"/>
    </source>
</evidence>
<reference evidence="2" key="1">
    <citation type="submission" date="2017-02" db="UniProtKB">
        <authorList>
            <consortium name="WormBaseParasite"/>
        </authorList>
    </citation>
    <scope>IDENTIFICATION</scope>
</reference>
<dbReference type="Proteomes" id="UP000036681">
    <property type="component" value="Unplaced"/>
</dbReference>
<dbReference type="Gene3D" id="3.60.20.10">
    <property type="entry name" value="Glutamine Phosphoribosylpyrophosphate, subunit 1, domain 1"/>
    <property type="match status" value="1"/>
</dbReference>
<protein>
    <submittedName>
        <fullName evidence="2">Ala_racemase_N domain-containing protein</fullName>
    </submittedName>
</protein>
<keyword evidence="1" id="KW-1185">Reference proteome</keyword>
<proteinExistence type="predicted"/>
<sequence length="89" mass="10029">MAHCVSGITIHFAAAREHTYTKLKTFHYVRKMPPDVIYIKQGRLHQVDYAVEAMKQGSATVGLHFIALAASFHCNIEVFFLAEIPPEVD</sequence>
<dbReference type="InterPro" id="IPR029055">
    <property type="entry name" value="Ntn_hydrolases_N"/>
</dbReference>
<organism evidence="1 2">
    <name type="scientific">Ascaris lumbricoides</name>
    <name type="common">Giant roundworm</name>
    <dbReference type="NCBI Taxonomy" id="6252"/>
    <lineage>
        <taxon>Eukaryota</taxon>
        <taxon>Metazoa</taxon>
        <taxon>Ecdysozoa</taxon>
        <taxon>Nematoda</taxon>
        <taxon>Chromadorea</taxon>
        <taxon>Rhabditida</taxon>
        <taxon>Spirurina</taxon>
        <taxon>Ascaridomorpha</taxon>
        <taxon>Ascaridoidea</taxon>
        <taxon>Ascarididae</taxon>
        <taxon>Ascaris</taxon>
    </lineage>
</organism>
<name>A0A0M3IKL2_ASCLU</name>
<evidence type="ECO:0000313" key="2">
    <source>
        <dbReference type="WBParaSite" id="ALUE_0001928801-mRNA-1"/>
    </source>
</evidence>